<dbReference type="Gene3D" id="3.40.1710.10">
    <property type="entry name" value="abc type-2 transporter like domain"/>
    <property type="match status" value="1"/>
</dbReference>
<keyword evidence="4" id="KW-1003">Cell membrane</keyword>
<proteinExistence type="inferred from homology"/>
<dbReference type="AlphaFoldDB" id="A0A0U2VSU3"/>
<evidence type="ECO:0000256" key="4">
    <source>
        <dbReference type="ARBA" id="ARBA00022475"/>
    </source>
</evidence>
<reference evidence="8 9" key="2">
    <citation type="journal article" date="2016" name="Genome Announc.">
        <title>Complete Genome Sequences of Two Interactive Moderate Thermophiles, Paenibacillus napthalenovorans 32O-Y and Paenibacillus sp. 32O-W.</title>
        <authorList>
            <person name="Butler R.R.III."/>
            <person name="Wang J."/>
            <person name="Stark B.C."/>
            <person name="Pombert J.F."/>
        </authorList>
    </citation>
    <scope>NUCLEOTIDE SEQUENCE [LARGE SCALE GENOMIC DNA]</scope>
    <source>
        <strain evidence="8 9">32O-Y</strain>
    </source>
</reference>
<protein>
    <submittedName>
        <fullName evidence="8">Inner membrane transport permease YbhR</fullName>
    </submittedName>
</protein>
<keyword evidence="9" id="KW-1185">Reference proteome</keyword>
<dbReference type="Proteomes" id="UP000061660">
    <property type="component" value="Chromosome"/>
</dbReference>
<reference evidence="9" key="1">
    <citation type="submission" date="2015-12" db="EMBL/GenBank/DDBJ databases">
        <title>Complete genome sequences of two moderately thermophilic Paenibacillus species.</title>
        <authorList>
            <person name="Butler R.III."/>
            <person name="Wang J."/>
            <person name="Stark B.C."/>
            <person name="Pombert J.-F."/>
        </authorList>
    </citation>
    <scope>NUCLEOTIDE SEQUENCE [LARGE SCALE GENOMIC DNA]</scope>
    <source>
        <strain evidence="9">32O-Y</strain>
    </source>
</reference>
<sequence length="407" mass="45701">MDLKVGVVIADEWKSIVKDRRLFAILFIVPVMYTLLFGAIYTHHKVTELSTVVMDDDQSPLSRQIIQAFDESETFRITQRVHSEEEVKQALASGEAQVGLFIPDRFEASLKQGQTLPLLTWVDGSNMIYSNTATKGANEVITTFSMGLSAKKLQLQQGLQDEQVLHTLSPIPYRYRILYNPTVNYSDFMIYGLIGAILQQVLFLGIALAITREKDQGTWQRFAYWRREPWRLAYAKTAPYFLINLFNTTVALCIALYVYQAPFAGSAALVFLTVLCFTFAVSGIGYLISLISANQLGATQTAMLIAVPSFLLSGFTWPFEAMPKALQAVGHMLPLTYFLDAIRNVLVKANEFSVIWRDCLAMAMMGMVAYFIALLLTRFLVFRKKEELQAEPGLNAPRSSDSTSLTI</sequence>
<dbReference type="Pfam" id="PF12698">
    <property type="entry name" value="ABC2_membrane_3"/>
    <property type="match status" value="1"/>
</dbReference>
<evidence type="ECO:0000256" key="6">
    <source>
        <dbReference type="ARBA" id="ARBA00022989"/>
    </source>
</evidence>
<keyword evidence="5" id="KW-0812">Transmembrane</keyword>
<evidence type="ECO:0000256" key="2">
    <source>
        <dbReference type="ARBA" id="ARBA00007783"/>
    </source>
</evidence>
<name>A0A0U2VSU3_9BACL</name>
<dbReference type="EMBL" id="CP013652">
    <property type="protein sequence ID" value="ALS22583.1"/>
    <property type="molecule type" value="Genomic_DNA"/>
</dbReference>
<dbReference type="GO" id="GO:0140359">
    <property type="term" value="F:ABC-type transporter activity"/>
    <property type="evidence" value="ECO:0007669"/>
    <property type="project" value="InterPro"/>
</dbReference>
<dbReference type="PROSITE" id="PS51012">
    <property type="entry name" value="ABC_TM2"/>
    <property type="match status" value="1"/>
</dbReference>
<evidence type="ECO:0000256" key="1">
    <source>
        <dbReference type="ARBA" id="ARBA00004651"/>
    </source>
</evidence>
<keyword evidence="6" id="KW-1133">Transmembrane helix</keyword>
<dbReference type="OrthoDB" id="9788252at2"/>
<dbReference type="PANTHER" id="PTHR30294">
    <property type="entry name" value="MEMBRANE COMPONENT OF ABC TRANSPORTER YHHJ-RELATED"/>
    <property type="match status" value="1"/>
</dbReference>
<keyword evidence="3" id="KW-0813">Transport</keyword>
<dbReference type="STRING" id="162209.IJ22_22090"/>
<dbReference type="KEGG" id="pnp:IJ22_22090"/>
<evidence type="ECO:0000256" key="3">
    <source>
        <dbReference type="ARBA" id="ARBA00022448"/>
    </source>
</evidence>
<dbReference type="PANTHER" id="PTHR30294:SF29">
    <property type="entry name" value="MULTIDRUG ABC TRANSPORTER PERMEASE YBHS-RELATED"/>
    <property type="match status" value="1"/>
</dbReference>
<evidence type="ECO:0000313" key="9">
    <source>
        <dbReference type="Proteomes" id="UP000061660"/>
    </source>
</evidence>
<dbReference type="RefSeq" id="WP_062408802.1">
    <property type="nucleotide sequence ID" value="NZ_BJCS01000001.1"/>
</dbReference>
<dbReference type="InterPro" id="IPR013525">
    <property type="entry name" value="ABC2_TM"/>
</dbReference>
<evidence type="ECO:0000313" key="8">
    <source>
        <dbReference type="EMBL" id="ALS22583.1"/>
    </source>
</evidence>
<evidence type="ECO:0000256" key="7">
    <source>
        <dbReference type="ARBA" id="ARBA00023136"/>
    </source>
</evidence>
<accession>A0A0U2VSU3</accession>
<keyword evidence="7" id="KW-0472">Membrane</keyword>
<comment type="similarity">
    <text evidence="2">Belongs to the ABC-2 integral membrane protein family.</text>
</comment>
<gene>
    <name evidence="8" type="ORF">IJ22_22090</name>
</gene>
<dbReference type="PATRIC" id="fig|162209.4.peg.2352"/>
<organism evidence="8 9">
    <name type="scientific">Paenibacillus naphthalenovorans</name>
    <dbReference type="NCBI Taxonomy" id="162209"/>
    <lineage>
        <taxon>Bacteria</taxon>
        <taxon>Bacillati</taxon>
        <taxon>Bacillota</taxon>
        <taxon>Bacilli</taxon>
        <taxon>Bacillales</taxon>
        <taxon>Paenibacillaceae</taxon>
        <taxon>Paenibacillus</taxon>
    </lineage>
</organism>
<dbReference type="InterPro" id="IPR047817">
    <property type="entry name" value="ABC2_TM_bact-type"/>
</dbReference>
<evidence type="ECO:0000256" key="5">
    <source>
        <dbReference type="ARBA" id="ARBA00022692"/>
    </source>
</evidence>
<comment type="subcellular location">
    <subcellularLocation>
        <location evidence="1">Cell membrane</location>
        <topology evidence="1">Multi-pass membrane protein</topology>
    </subcellularLocation>
</comment>
<dbReference type="GO" id="GO:0005886">
    <property type="term" value="C:plasma membrane"/>
    <property type="evidence" value="ECO:0007669"/>
    <property type="project" value="UniProtKB-SubCell"/>
</dbReference>
<dbReference type="InterPro" id="IPR051449">
    <property type="entry name" value="ABC-2_transporter_component"/>
</dbReference>